<accession>A0A8S5SY44</accession>
<protein>
    <submittedName>
        <fullName evidence="1">GsI-IIC RT/DNA Complex, RNA binding protein-RNA-DNA complex</fullName>
    </submittedName>
</protein>
<proteinExistence type="predicted"/>
<sequence length="305" mass="35866">MPLGAASYRFKCGGVKSLNERFDHFCREGLKHYYRFMDNIFIMHEDKVFLRLMAELAVMHLARDWKLSINRSWNIHRTCDGIDFCGQKIFADHALLRKRTKQALCAQVARLRKRGLNDEQIRRKAASRLGLAKHADTKNLLNKIGMKKYGQIVKARKGEVPFEGMSMAQKKHPGDILCHNIEDYDKFLILIEDYKIDKSRVDFKMEQVEEVDDQGVKHIVTKKVPKDRLAIRFRFIDHVRKTGQLDEHGDEIEEPVWQPESWWLFTGSDILVDQARKEWELLEKGFYTVAAELTNKFGKKFYKFI</sequence>
<name>A0A8S5SY44_9CAUD</name>
<reference evidence="1" key="1">
    <citation type="journal article" date="2021" name="Proc. Natl. Acad. Sci. U.S.A.">
        <title>A Catalog of Tens of Thousands of Viruses from Human Metagenomes Reveals Hidden Associations with Chronic Diseases.</title>
        <authorList>
            <person name="Tisza M.J."/>
            <person name="Buck C.B."/>
        </authorList>
    </citation>
    <scope>NUCLEOTIDE SEQUENCE</scope>
    <source>
        <strain evidence="1">CtOXk3</strain>
    </source>
</reference>
<dbReference type="EMBL" id="BK032706">
    <property type="protein sequence ID" value="DAF56036.1"/>
    <property type="molecule type" value="Genomic_DNA"/>
</dbReference>
<evidence type="ECO:0000313" key="1">
    <source>
        <dbReference type="EMBL" id="DAF56036.1"/>
    </source>
</evidence>
<organism evidence="1">
    <name type="scientific">Siphoviridae sp. ctOXk3</name>
    <dbReference type="NCBI Taxonomy" id="2827861"/>
    <lineage>
        <taxon>Viruses</taxon>
        <taxon>Duplodnaviria</taxon>
        <taxon>Heunggongvirae</taxon>
        <taxon>Uroviricota</taxon>
        <taxon>Caudoviricetes</taxon>
    </lineage>
</organism>